<dbReference type="InterPro" id="IPR018534">
    <property type="entry name" value="Tet_reg_excision_RteC"/>
</dbReference>
<dbReference type="Pfam" id="PF09357">
    <property type="entry name" value="RteC"/>
    <property type="match status" value="1"/>
</dbReference>
<proteinExistence type="predicted"/>
<name>A0A291QYM5_9BACT</name>
<dbReference type="Proteomes" id="UP000220133">
    <property type="component" value="Chromosome"/>
</dbReference>
<dbReference type="KEGG" id="cbae:COR50_18350"/>
<accession>A0A291QYM5</accession>
<evidence type="ECO:0008006" key="3">
    <source>
        <dbReference type="Google" id="ProtNLM"/>
    </source>
</evidence>
<evidence type="ECO:0000313" key="2">
    <source>
        <dbReference type="Proteomes" id="UP000220133"/>
    </source>
</evidence>
<organism evidence="1 2">
    <name type="scientific">Chitinophaga caeni</name>
    <dbReference type="NCBI Taxonomy" id="2029983"/>
    <lineage>
        <taxon>Bacteria</taxon>
        <taxon>Pseudomonadati</taxon>
        <taxon>Bacteroidota</taxon>
        <taxon>Chitinophagia</taxon>
        <taxon>Chitinophagales</taxon>
        <taxon>Chitinophagaceae</taxon>
        <taxon>Chitinophaga</taxon>
    </lineage>
</organism>
<dbReference type="RefSeq" id="WP_098195340.1">
    <property type="nucleotide sequence ID" value="NZ_CP023777.1"/>
</dbReference>
<evidence type="ECO:0000313" key="1">
    <source>
        <dbReference type="EMBL" id="ATL48972.1"/>
    </source>
</evidence>
<sequence length="274" mass="32015">METLFNELHQQVEGALNDLCGSATDVDLTQIEEAITIINQSLYALRRPLVDFEFDNPEDEIVFFKKDLPRLQSKLIYYVSLAGIEFRKPEGAKETLVQYYREELDKITIWFEEHREYYEYYRADSSHLDKYYFIRGARNIRSTFSCVFDPHFCPAVCYVYAKIIAHNQLQKHLNKQLDVLLGVAQGVTFPGEFGIRWTDSRAALEELTYAWYFKGSFNNGQVEIKKLYEALCTFFGISPGNIYKSKQDFYGRTNISAYLDVLSKRYKEGMVDSE</sequence>
<dbReference type="OrthoDB" id="790983at2"/>
<dbReference type="AlphaFoldDB" id="A0A291QYM5"/>
<keyword evidence="2" id="KW-1185">Reference proteome</keyword>
<reference evidence="1 2" key="1">
    <citation type="submission" date="2017-10" db="EMBL/GenBank/DDBJ databases">
        <title>Paenichitinophaga pekingensis gen. nov., sp. nov., isolated from activated sludge.</title>
        <authorList>
            <person name="Jin D."/>
            <person name="Kong X."/>
            <person name="Deng Y."/>
            <person name="Bai Z."/>
        </authorList>
    </citation>
    <scope>NUCLEOTIDE SEQUENCE [LARGE SCALE GENOMIC DNA]</scope>
    <source>
        <strain evidence="1 2">13</strain>
    </source>
</reference>
<dbReference type="EMBL" id="CP023777">
    <property type="protein sequence ID" value="ATL48972.1"/>
    <property type="molecule type" value="Genomic_DNA"/>
</dbReference>
<gene>
    <name evidence="1" type="ORF">COR50_18350</name>
</gene>
<protein>
    <recommendedName>
        <fullName evidence="3">Tetracycline regulation of excision, RteC</fullName>
    </recommendedName>
</protein>